<reference evidence="3" key="1">
    <citation type="submission" date="2017-01" db="EMBL/GenBank/DDBJ databases">
        <title>Comparative genomics of anhydrobiosis in the tardigrade Hypsibius dujardini.</title>
        <authorList>
            <person name="Yoshida Y."/>
            <person name="Koutsovoulos G."/>
            <person name="Laetsch D."/>
            <person name="Stevens L."/>
            <person name="Kumar S."/>
            <person name="Horikawa D."/>
            <person name="Ishino K."/>
            <person name="Komine S."/>
            <person name="Tomita M."/>
            <person name="Blaxter M."/>
            <person name="Arakawa K."/>
        </authorList>
    </citation>
    <scope>NUCLEOTIDE SEQUENCE [LARGE SCALE GENOMIC DNA]</scope>
    <source>
        <strain evidence="3">Z151</strain>
    </source>
</reference>
<organism evidence="2 3">
    <name type="scientific">Hypsibius exemplaris</name>
    <name type="common">Freshwater tardigrade</name>
    <dbReference type="NCBI Taxonomy" id="2072580"/>
    <lineage>
        <taxon>Eukaryota</taxon>
        <taxon>Metazoa</taxon>
        <taxon>Ecdysozoa</taxon>
        <taxon>Tardigrada</taxon>
        <taxon>Eutardigrada</taxon>
        <taxon>Parachela</taxon>
        <taxon>Hypsibioidea</taxon>
        <taxon>Hypsibiidae</taxon>
        <taxon>Hypsibius</taxon>
    </lineage>
</organism>
<evidence type="ECO:0000313" key="2">
    <source>
        <dbReference type="EMBL" id="OQV21580.1"/>
    </source>
</evidence>
<comment type="caution">
    <text evidence="2">The sequence shown here is derived from an EMBL/GenBank/DDBJ whole genome shotgun (WGS) entry which is preliminary data.</text>
</comment>
<keyword evidence="3" id="KW-1185">Reference proteome</keyword>
<dbReference type="Proteomes" id="UP000192578">
    <property type="component" value="Unassembled WGS sequence"/>
</dbReference>
<evidence type="ECO:0000256" key="1">
    <source>
        <dbReference type="SAM" id="MobiDB-lite"/>
    </source>
</evidence>
<proteinExistence type="predicted"/>
<dbReference type="AlphaFoldDB" id="A0A1W0X2H9"/>
<name>A0A1W0X2H9_HYPEX</name>
<feature type="compositionally biased region" description="Polar residues" evidence="1">
    <location>
        <begin position="38"/>
        <end position="49"/>
    </location>
</feature>
<evidence type="ECO:0000313" key="3">
    <source>
        <dbReference type="Proteomes" id="UP000192578"/>
    </source>
</evidence>
<gene>
    <name evidence="2" type="ORF">BV898_04481</name>
</gene>
<sequence length="67" mass="7027">MLSMLMEANKKLGEQQSSESGSGGQQRDEMTMQGGHQGQNPNPAPSTASGFDMPPASQPPHGGFESH</sequence>
<dbReference type="EMBL" id="MTYJ01000022">
    <property type="protein sequence ID" value="OQV21580.1"/>
    <property type="molecule type" value="Genomic_DNA"/>
</dbReference>
<feature type="region of interest" description="Disordered" evidence="1">
    <location>
        <begin position="1"/>
        <end position="67"/>
    </location>
</feature>
<accession>A0A1W0X2H9</accession>
<protein>
    <submittedName>
        <fullName evidence="2">Uncharacterized protein</fullName>
    </submittedName>
</protein>